<name>A0ABR2KVM7_9EUKA</name>
<evidence type="ECO:0000313" key="3">
    <source>
        <dbReference type="Proteomes" id="UP001470230"/>
    </source>
</evidence>
<evidence type="ECO:0000256" key="1">
    <source>
        <dbReference type="SAM" id="Phobius"/>
    </source>
</evidence>
<keyword evidence="1" id="KW-0812">Transmembrane</keyword>
<reference evidence="2 3" key="1">
    <citation type="submission" date="2024-04" db="EMBL/GenBank/DDBJ databases">
        <title>Tritrichomonas musculus Genome.</title>
        <authorList>
            <person name="Alves-Ferreira E."/>
            <person name="Grigg M."/>
            <person name="Lorenzi H."/>
            <person name="Galac M."/>
        </authorList>
    </citation>
    <scope>NUCLEOTIDE SEQUENCE [LARGE SCALE GENOMIC DNA]</scope>
    <source>
        <strain evidence="2 3">EAF2021</strain>
    </source>
</reference>
<dbReference type="EMBL" id="JAPFFF010000003">
    <property type="protein sequence ID" value="KAK8895180.1"/>
    <property type="molecule type" value="Genomic_DNA"/>
</dbReference>
<protein>
    <submittedName>
        <fullName evidence="2">Uncharacterized protein</fullName>
    </submittedName>
</protein>
<organism evidence="2 3">
    <name type="scientific">Tritrichomonas musculus</name>
    <dbReference type="NCBI Taxonomy" id="1915356"/>
    <lineage>
        <taxon>Eukaryota</taxon>
        <taxon>Metamonada</taxon>
        <taxon>Parabasalia</taxon>
        <taxon>Tritrichomonadida</taxon>
        <taxon>Tritrichomonadidae</taxon>
        <taxon>Tritrichomonas</taxon>
    </lineage>
</organism>
<dbReference type="Proteomes" id="UP001470230">
    <property type="component" value="Unassembled WGS sequence"/>
</dbReference>
<keyword evidence="3" id="KW-1185">Reference proteome</keyword>
<feature type="transmembrane region" description="Helical" evidence="1">
    <location>
        <begin position="91"/>
        <end position="109"/>
    </location>
</feature>
<comment type="caution">
    <text evidence="2">The sequence shown here is derived from an EMBL/GenBank/DDBJ whole genome shotgun (WGS) entry which is preliminary data.</text>
</comment>
<accession>A0ABR2KVM7</accession>
<proteinExistence type="predicted"/>
<keyword evidence="1" id="KW-0472">Membrane</keyword>
<gene>
    <name evidence="2" type="ORF">M9Y10_023622</name>
</gene>
<sequence length="112" mass="13859">MEVKEYLDKMIEVQNIFLTYLDDENINQNSLIVLINYIDDQRIRQDKHHLTSFLHLFSSIVDYHHRTRNYFDKSFQIILNFFRNNCKIIQIWKFLTFFATIARLFYFLLKKK</sequence>
<keyword evidence="1" id="KW-1133">Transmembrane helix</keyword>
<evidence type="ECO:0000313" key="2">
    <source>
        <dbReference type="EMBL" id="KAK8895180.1"/>
    </source>
</evidence>